<dbReference type="RefSeq" id="WP_145418808.1">
    <property type="nucleotide sequence ID" value="NZ_CP036526.1"/>
</dbReference>
<keyword evidence="1" id="KW-0472">Membrane</keyword>
<organism evidence="2 3">
    <name type="scientific">Stieleria marina</name>
    <dbReference type="NCBI Taxonomy" id="1930275"/>
    <lineage>
        <taxon>Bacteria</taxon>
        <taxon>Pseudomonadati</taxon>
        <taxon>Planctomycetota</taxon>
        <taxon>Planctomycetia</taxon>
        <taxon>Pirellulales</taxon>
        <taxon>Pirellulaceae</taxon>
        <taxon>Stieleria</taxon>
    </lineage>
</organism>
<dbReference type="OrthoDB" id="9777090at2"/>
<evidence type="ECO:0000313" key="3">
    <source>
        <dbReference type="Proteomes" id="UP000319817"/>
    </source>
</evidence>
<keyword evidence="2" id="KW-0378">Hydrolase</keyword>
<sequence>MTEITADESKDKAAASVSPPNRIVSLAKTVLRIGLLAYAIVIILMVTFESRLVYPGAYMDVPQRTESGVIEVHYSSSDGTPLKGYLYEAPADESDGNRPTVLYFHGNGITAAYESTFIANLGRQLGANVMAAEYRGFDSLEGSPHESGVIADAMAARDFLCDRYNIEPDTLTLYGQSLGGGCAVAVAADSGAGLLVLDRTFDRMVDVAADRYWFIPVGLLMQNRYDSIERVQHYAGPLIQVHGTTDRLIPIHHGRRLHDSAPSQRKKLFEVAGMGHNDAMPPSARDALIDQIKAWID</sequence>
<reference evidence="2 3" key="1">
    <citation type="submission" date="2019-02" db="EMBL/GenBank/DDBJ databases">
        <title>Deep-cultivation of Planctomycetes and their phenomic and genomic characterization uncovers novel biology.</title>
        <authorList>
            <person name="Wiegand S."/>
            <person name="Jogler M."/>
            <person name="Boedeker C."/>
            <person name="Pinto D."/>
            <person name="Vollmers J."/>
            <person name="Rivas-Marin E."/>
            <person name="Kohn T."/>
            <person name="Peeters S.H."/>
            <person name="Heuer A."/>
            <person name="Rast P."/>
            <person name="Oberbeckmann S."/>
            <person name="Bunk B."/>
            <person name="Jeske O."/>
            <person name="Meyerdierks A."/>
            <person name="Storesund J.E."/>
            <person name="Kallscheuer N."/>
            <person name="Luecker S."/>
            <person name="Lage O.M."/>
            <person name="Pohl T."/>
            <person name="Merkel B.J."/>
            <person name="Hornburger P."/>
            <person name="Mueller R.-W."/>
            <person name="Bruemmer F."/>
            <person name="Labrenz M."/>
            <person name="Spormann A.M."/>
            <person name="Op den Camp H."/>
            <person name="Overmann J."/>
            <person name="Amann R."/>
            <person name="Jetten M.S.M."/>
            <person name="Mascher T."/>
            <person name="Medema M.H."/>
            <person name="Devos D.P."/>
            <person name="Kaster A.-K."/>
            <person name="Ovreas L."/>
            <person name="Rohde M."/>
            <person name="Galperin M.Y."/>
            <person name="Jogler C."/>
        </authorList>
    </citation>
    <scope>NUCLEOTIDE SEQUENCE [LARGE SCALE GENOMIC DNA]</scope>
    <source>
        <strain evidence="2 3">K23_9</strain>
    </source>
</reference>
<dbReference type="Gene3D" id="3.40.50.1820">
    <property type="entry name" value="alpha/beta hydrolase"/>
    <property type="match status" value="1"/>
</dbReference>
<dbReference type="PANTHER" id="PTHR12277:SF81">
    <property type="entry name" value="PROTEIN ABHD13"/>
    <property type="match status" value="1"/>
</dbReference>
<dbReference type="SUPFAM" id="SSF53474">
    <property type="entry name" value="alpha/beta-Hydrolases"/>
    <property type="match status" value="1"/>
</dbReference>
<dbReference type="InterPro" id="IPR029058">
    <property type="entry name" value="AB_hydrolase_fold"/>
</dbReference>
<dbReference type="GO" id="GO:0016787">
    <property type="term" value="F:hydrolase activity"/>
    <property type="evidence" value="ECO:0007669"/>
    <property type="project" value="UniProtKB-KW"/>
</dbReference>
<keyword evidence="1" id="KW-1133">Transmembrane helix</keyword>
<dbReference type="Proteomes" id="UP000319817">
    <property type="component" value="Chromosome"/>
</dbReference>
<keyword evidence="3" id="KW-1185">Reference proteome</keyword>
<evidence type="ECO:0000313" key="2">
    <source>
        <dbReference type="EMBL" id="QDT11055.1"/>
    </source>
</evidence>
<dbReference type="PANTHER" id="PTHR12277">
    <property type="entry name" value="ALPHA/BETA HYDROLASE DOMAIN-CONTAINING PROTEIN"/>
    <property type="match status" value="1"/>
</dbReference>
<gene>
    <name evidence="2" type="ORF">K239x_30490</name>
</gene>
<name>A0A517NVA9_9BACT</name>
<feature type="transmembrane region" description="Helical" evidence="1">
    <location>
        <begin position="29"/>
        <end position="48"/>
    </location>
</feature>
<evidence type="ECO:0000256" key="1">
    <source>
        <dbReference type="SAM" id="Phobius"/>
    </source>
</evidence>
<keyword evidence="1" id="KW-0812">Transmembrane</keyword>
<dbReference type="AlphaFoldDB" id="A0A517NVA9"/>
<proteinExistence type="predicted"/>
<dbReference type="EMBL" id="CP036526">
    <property type="protein sequence ID" value="QDT11055.1"/>
    <property type="molecule type" value="Genomic_DNA"/>
</dbReference>
<accession>A0A517NVA9</accession>
<protein>
    <submittedName>
        <fullName evidence="2">Alpha/beta hydrolase family protein</fullName>
    </submittedName>
</protein>